<feature type="domain" description="Reverse transcriptase" evidence="10">
    <location>
        <begin position="577"/>
        <end position="756"/>
    </location>
</feature>
<dbReference type="FunFam" id="3.30.70.270:FF:000020">
    <property type="entry name" value="Transposon Tf2-6 polyprotein-like Protein"/>
    <property type="match status" value="1"/>
</dbReference>
<dbReference type="InterPro" id="IPR000477">
    <property type="entry name" value="RT_dom"/>
</dbReference>
<dbReference type="SUPFAM" id="SSF56672">
    <property type="entry name" value="DNA/RNA polymerases"/>
    <property type="match status" value="1"/>
</dbReference>
<dbReference type="Pfam" id="PF13650">
    <property type="entry name" value="Asp_protease_2"/>
    <property type="match status" value="1"/>
</dbReference>
<keyword evidence="6" id="KW-0378">Hydrolase</keyword>
<dbReference type="PROSITE" id="PS50994">
    <property type="entry name" value="INTEGRASE"/>
    <property type="match status" value="1"/>
</dbReference>
<evidence type="ECO:0000256" key="2">
    <source>
        <dbReference type="ARBA" id="ARBA00022679"/>
    </source>
</evidence>
<evidence type="ECO:0000313" key="12">
    <source>
        <dbReference type="EMBL" id="KAA0043539.1"/>
    </source>
</evidence>
<keyword evidence="8" id="KW-0511">Multifunctional enzyme</keyword>
<feature type="compositionally biased region" description="Basic and acidic residues" evidence="9">
    <location>
        <begin position="87"/>
        <end position="99"/>
    </location>
</feature>
<dbReference type="Pfam" id="PF00078">
    <property type="entry name" value="RVT_1"/>
    <property type="match status" value="1"/>
</dbReference>
<dbReference type="PANTHER" id="PTHR37984:SF5">
    <property type="entry name" value="PROTEIN NYNRIN-LIKE"/>
    <property type="match status" value="1"/>
</dbReference>
<evidence type="ECO:0000256" key="5">
    <source>
        <dbReference type="ARBA" id="ARBA00022759"/>
    </source>
</evidence>
<dbReference type="PANTHER" id="PTHR37984">
    <property type="entry name" value="PROTEIN CBG26694"/>
    <property type="match status" value="1"/>
</dbReference>
<dbReference type="GO" id="GO:0006508">
    <property type="term" value="P:proteolysis"/>
    <property type="evidence" value="ECO:0007669"/>
    <property type="project" value="UniProtKB-KW"/>
</dbReference>
<dbReference type="EMBL" id="SSTE01015151">
    <property type="protein sequence ID" value="KAA0043539.1"/>
    <property type="molecule type" value="Genomic_DNA"/>
</dbReference>
<feature type="compositionally biased region" description="Polar residues" evidence="9">
    <location>
        <begin position="72"/>
        <end position="82"/>
    </location>
</feature>
<dbReference type="CDD" id="cd09274">
    <property type="entry name" value="RNase_HI_RT_Ty3"/>
    <property type="match status" value="1"/>
</dbReference>
<dbReference type="SUPFAM" id="SSF53098">
    <property type="entry name" value="Ribonuclease H-like"/>
    <property type="match status" value="1"/>
</dbReference>
<organism evidence="12 13">
    <name type="scientific">Cucumis melo var. makuwa</name>
    <name type="common">Oriental melon</name>
    <dbReference type="NCBI Taxonomy" id="1194695"/>
    <lineage>
        <taxon>Eukaryota</taxon>
        <taxon>Viridiplantae</taxon>
        <taxon>Streptophyta</taxon>
        <taxon>Embryophyta</taxon>
        <taxon>Tracheophyta</taxon>
        <taxon>Spermatophyta</taxon>
        <taxon>Magnoliopsida</taxon>
        <taxon>eudicotyledons</taxon>
        <taxon>Gunneridae</taxon>
        <taxon>Pentapetalae</taxon>
        <taxon>rosids</taxon>
        <taxon>fabids</taxon>
        <taxon>Cucurbitales</taxon>
        <taxon>Cucurbitaceae</taxon>
        <taxon>Benincaseae</taxon>
        <taxon>Cucumis</taxon>
    </lineage>
</organism>
<keyword evidence="4" id="KW-0540">Nuclease</keyword>
<keyword evidence="2" id="KW-0808">Transferase</keyword>
<protein>
    <submittedName>
        <fullName evidence="12">Ty3/gypsy retrotransposon protein</fullName>
    </submittedName>
</protein>
<dbReference type="InterPro" id="IPR036397">
    <property type="entry name" value="RNaseH_sf"/>
</dbReference>
<dbReference type="OrthoDB" id="2013610at2759"/>
<dbReference type="InterPro" id="IPR041588">
    <property type="entry name" value="Integrase_H2C2"/>
</dbReference>
<dbReference type="Gene3D" id="3.10.10.10">
    <property type="entry name" value="HIV Type 1 Reverse Transcriptase, subunit A, domain 1"/>
    <property type="match status" value="1"/>
</dbReference>
<evidence type="ECO:0000259" key="11">
    <source>
        <dbReference type="PROSITE" id="PS50994"/>
    </source>
</evidence>
<name>A0A5A7TQU2_CUCMM</name>
<dbReference type="PROSITE" id="PS50878">
    <property type="entry name" value="RT_POL"/>
    <property type="match status" value="1"/>
</dbReference>
<evidence type="ECO:0000256" key="6">
    <source>
        <dbReference type="ARBA" id="ARBA00022801"/>
    </source>
</evidence>
<dbReference type="InterPro" id="IPR050951">
    <property type="entry name" value="Retrovirus_Pol_polyprotein"/>
</dbReference>
<comment type="caution">
    <text evidence="12">The sequence shown here is derived from an EMBL/GenBank/DDBJ whole genome shotgun (WGS) entry which is preliminary data.</text>
</comment>
<dbReference type="Pfam" id="PF17919">
    <property type="entry name" value="RT_RNaseH_2"/>
    <property type="match status" value="1"/>
</dbReference>
<dbReference type="Gene3D" id="3.10.20.370">
    <property type="match status" value="1"/>
</dbReference>
<dbReference type="InterPro" id="IPR043502">
    <property type="entry name" value="DNA/RNA_pol_sf"/>
</dbReference>
<evidence type="ECO:0000256" key="7">
    <source>
        <dbReference type="ARBA" id="ARBA00022918"/>
    </source>
</evidence>
<evidence type="ECO:0000256" key="1">
    <source>
        <dbReference type="ARBA" id="ARBA00022670"/>
    </source>
</evidence>
<dbReference type="InterPro" id="IPR041577">
    <property type="entry name" value="RT_RNaseH_2"/>
</dbReference>
<keyword evidence="5" id="KW-0255">Endonuclease</keyword>
<dbReference type="Pfam" id="PF17921">
    <property type="entry name" value="Integrase_H2C2"/>
    <property type="match status" value="1"/>
</dbReference>
<dbReference type="AlphaFoldDB" id="A0A5A7TQU2"/>
<keyword evidence="7" id="KW-0695">RNA-directed DNA polymerase</keyword>
<feature type="domain" description="Integrase catalytic" evidence="11">
    <location>
        <begin position="1094"/>
        <end position="1224"/>
    </location>
</feature>
<dbReference type="InterPro" id="IPR043128">
    <property type="entry name" value="Rev_trsase/Diguanyl_cyclase"/>
</dbReference>
<reference evidence="12 13" key="1">
    <citation type="submission" date="2019-08" db="EMBL/GenBank/DDBJ databases">
        <title>Draft genome sequences of two oriental melons (Cucumis melo L. var makuwa).</title>
        <authorList>
            <person name="Kwon S.-Y."/>
        </authorList>
    </citation>
    <scope>NUCLEOTIDE SEQUENCE [LARGE SCALE GENOMIC DNA]</scope>
    <source>
        <strain evidence="13">cv. SW 3</strain>
        <tissue evidence="12">Leaf</tissue>
    </source>
</reference>
<dbReference type="InterPro" id="IPR001584">
    <property type="entry name" value="Integrase_cat-core"/>
</dbReference>
<dbReference type="GO" id="GO:0008233">
    <property type="term" value="F:peptidase activity"/>
    <property type="evidence" value="ECO:0007669"/>
    <property type="project" value="UniProtKB-KW"/>
</dbReference>
<feature type="region of interest" description="Disordered" evidence="9">
    <location>
        <begin position="280"/>
        <end position="299"/>
    </location>
</feature>
<dbReference type="GO" id="GO:0003964">
    <property type="term" value="F:RNA-directed DNA polymerase activity"/>
    <property type="evidence" value="ECO:0007669"/>
    <property type="project" value="UniProtKB-KW"/>
</dbReference>
<dbReference type="Gene3D" id="3.30.70.270">
    <property type="match status" value="2"/>
</dbReference>
<dbReference type="InterPro" id="IPR021109">
    <property type="entry name" value="Peptidase_aspartic_dom_sf"/>
</dbReference>
<dbReference type="Gene3D" id="2.40.70.10">
    <property type="entry name" value="Acid Proteases"/>
    <property type="match status" value="1"/>
</dbReference>
<feature type="compositionally biased region" description="Polar residues" evidence="9">
    <location>
        <begin position="283"/>
        <end position="299"/>
    </location>
</feature>
<gene>
    <name evidence="12" type="ORF">E6C27_scaffold335G00340</name>
</gene>
<dbReference type="CDD" id="cd00303">
    <property type="entry name" value="retropepsin_like"/>
    <property type="match status" value="1"/>
</dbReference>
<dbReference type="Proteomes" id="UP000321393">
    <property type="component" value="Unassembled WGS sequence"/>
</dbReference>
<dbReference type="GO" id="GO:0004519">
    <property type="term" value="F:endonuclease activity"/>
    <property type="evidence" value="ECO:0007669"/>
    <property type="project" value="UniProtKB-KW"/>
</dbReference>
<evidence type="ECO:0000256" key="8">
    <source>
        <dbReference type="ARBA" id="ARBA00023268"/>
    </source>
</evidence>
<evidence type="ECO:0000256" key="3">
    <source>
        <dbReference type="ARBA" id="ARBA00022695"/>
    </source>
</evidence>
<feature type="region of interest" description="Disordered" evidence="9">
    <location>
        <begin position="63"/>
        <end position="99"/>
    </location>
</feature>
<keyword evidence="3" id="KW-0548">Nucleotidyltransferase</keyword>
<evidence type="ECO:0000256" key="4">
    <source>
        <dbReference type="ARBA" id="ARBA00022722"/>
    </source>
</evidence>
<dbReference type="FunFam" id="3.10.10.10:FF:000007">
    <property type="entry name" value="Retrovirus-related Pol polyprotein from transposon 17.6-like Protein"/>
    <property type="match status" value="1"/>
</dbReference>
<dbReference type="InterPro" id="IPR005162">
    <property type="entry name" value="Retrotrans_gag_dom"/>
</dbReference>
<evidence type="ECO:0000259" key="10">
    <source>
        <dbReference type="PROSITE" id="PS50878"/>
    </source>
</evidence>
<dbReference type="GO" id="GO:0015074">
    <property type="term" value="P:DNA integration"/>
    <property type="evidence" value="ECO:0007669"/>
    <property type="project" value="InterPro"/>
</dbReference>
<dbReference type="Gene3D" id="3.30.420.10">
    <property type="entry name" value="Ribonuclease H-like superfamily/Ribonuclease H"/>
    <property type="match status" value="1"/>
</dbReference>
<dbReference type="Pfam" id="PF03732">
    <property type="entry name" value="Retrotrans_gag"/>
    <property type="match status" value="1"/>
</dbReference>
<dbReference type="InterPro" id="IPR012337">
    <property type="entry name" value="RNaseH-like_sf"/>
</dbReference>
<evidence type="ECO:0000256" key="9">
    <source>
        <dbReference type="SAM" id="MobiDB-lite"/>
    </source>
</evidence>
<dbReference type="Gene3D" id="1.10.340.70">
    <property type="match status" value="1"/>
</dbReference>
<accession>A0A5A7TQU2</accession>
<dbReference type="CDD" id="cd01647">
    <property type="entry name" value="RT_LTR"/>
    <property type="match status" value="1"/>
</dbReference>
<sequence>MAKAAEERLETVELEMKRLPMIEENIALLAKSIAKMNSQIDKQAQQQQVILKYIEGIIKDDSPGRKIEEGSTSKVTMAEASSPTTVEEPKLETKTEEERSLDRSKFKKVEMPVFDGTDPDSWLFRADRYFKIHNLSDSEKLTVAVISFDGPALDWYRSQEEREASAGWDDLKQKMLVRFRATREGTLVGRFLTIKQETTVEEYRNCFDKLLASVASLPTVVLEETFMNGLNPWLKSEVETLEPNGLAQMMKLALKIENRELVRRECGLISAYDIKIGHKHQQTKNTGPTATKEGTTSGSWPMRTITLREVATGDNRREGPTKRLSDAEFQARREKGLCFRCGEKYFAGHRCKSKEHKELRMLVVKEGGEELEIVEEFFDAETEMKQVEVKGRVGEEEVVILIDCGATHNFIAENLVTRLGLTLQETPIYGVILGSETAVKGKGVCRDVEVQLEGWQGRKVVIRGDPSLTKTRVSLKNLMKSWGADDQGLLVECRTIECGPLEEHEQDREQGEVDVEPIATLLKQFASVFEWPTTLPPQCSIDHHIYLKSGTDPVNVRPYRYAHHQKEEMERLVDEMLSSGIICPSKSPYSSPVLLVRKKDWSWRFCVDHRALNNVTIPDKFPIPVIEELFDELKGASVFSKVELKAGYHQIRMCPEDIEKTAFRTHEGHYEFLVMPFGLTNAPSTFQALMNQVFKPYLRRFVLVFFDDILVYSRWMEEHVQHLEVVLGLLQEKELYANLEKCSFAKPRISYLGHFILEQGIEADPEKIRAVSEWPTPTNVRKVRGFLGLTGYYRRFVKNYGAIAAPLTQLLKKGAYKWDAEAETAFGKLKKAMMTPVLTMPDFNLPFEIESDASGFGLGAVLTQCRKSVAYFSKTLSMRDRARPVYERELIVVVLVVQRWRPYLLGRKFTVKTDQRSLKFLLEQRVVQPQYQKWVAKLLGYSFEVAYQPGLENRAADALSRISPAVQLNQITAPAMIDVEIIKEETKQDPALQEIIRLIEEQGMETPHYTPQQGVLKFKGRLVIPSKSTLLPTILHTYHDSVFGGHSGFLRTYKRLIGEIYWKGMKDIMRYCEECAICQRNKSSALSPVGLLMPLEIPDAIWSDISMDFIEGLPKSKGWDVILVVVDRLSKYGHFLLLKHPFTAKMVAETFVKEVVRLHGYPRSIVSDRDKVFLSHFWKELFRLAGTKLNRSSSYHPQSDGQTEVVNKSVETYLRCFCGERPHE</sequence>
<evidence type="ECO:0000313" key="13">
    <source>
        <dbReference type="Proteomes" id="UP000321393"/>
    </source>
</evidence>
<keyword evidence="1" id="KW-0645">Protease</keyword>
<dbReference type="GO" id="GO:0003676">
    <property type="term" value="F:nucleic acid binding"/>
    <property type="evidence" value="ECO:0007669"/>
    <property type="project" value="InterPro"/>
</dbReference>
<proteinExistence type="predicted"/>